<dbReference type="SUPFAM" id="SSF52172">
    <property type="entry name" value="CheY-like"/>
    <property type="match status" value="2"/>
</dbReference>
<evidence type="ECO:0000256" key="2">
    <source>
        <dbReference type="ARBA" id="ARBA00012438"/>
    </source>
</evidence>
<keyword evidence="5" id="KW-0472">Membrane</keyword>
<sequence>MAFASGAFVFFGLLKYGFDMPYENFMLRLIASLLGLGAMLFLRSEHPFAKRYFPAYWHFSLMFNLPFLFTLFLLKNNFHELWLYWEIFMIFVLIAFVPNWLMFLFDLCVGVLAGVAFFMLTTPDPRLTPDFDIPAYTTAILLSVVAGYLISYSNRRGLVAMEKNTALQALAGSIAHEMRNPLNQVKLNLEIIEEQLPVFKRGDRESAQKMIDDLYLVLDSLYQHVGWCQIAVRRGTQIISMILNEVKDQPLDARGFIYASAALVSRKAIDEYGFESAVERNKVEFDGRDDFMFRINETMYVFVLFNLLKNALYVLESRPEEKITITLERGEKYNVVKVHDSGPGIPSENIGRLFDPYFTASKKGGTGLGLSYCKRVMQAFGGDISCSSVEGEYTEFVLMFPVVTPGELQAGHERLVEENRLLLALKRILVVDDRDDGRETVRETLAPLVAFIGEASNGEEALKRLSDEEYDLVIMSLAMPLLDGYEATRLVRDGAAGGRSAVVPVIAYTEQPFAIAEGKARKAGMQGVVGKPCTEYELVREIARVFREYQGLDLARLKGMNVLIADDSAVNRIGIAMMMQKYGIVTDEAENGLEVLQKVQSGAFDLVLMDIGMPGINGIEATKKMRSSSEPRISGIRVIGFSGESDEQSIRDALASGMNDYVVKPVDFRMLLEKINALY</sequence>
<dbReference type="PANTHER" id="PTHR43547">
    <property type="entry name" value="TWO-COMPONENT HISTIDINE KINASE"/>
    <property type="match status" value="1"/>
</dbReference>
<reference evidence="8" key="1">
    <citation type="journal article" date="2020" name="mSystems">
        <title>Genome- and Community-Level Interaction Insights into Carbon Utilization and Element Cycling Functions of Hydrothermarchaeota in Hydrothermal Sediment.</title>
        <authorList>
            <person name="Zhou Z."/>
            <person name="Liu Y."/>
            <person name="Xu W."/>
            <person name="Pan J."/>
            <person name="Luo Z.H."/>
            <person name="Li M."/>
        </authorList>
    </citation>
    <scope>NUCLEOTIDE SEQUENCE [LARGE SCALE GENOMIC DNA]</scope>
    <source>
        <strain evidence="8">SpSt-1181</strain>
    </source>
</reference>
<dbReference type="SUPFAM" id="SSF47384">
    <property type="entry name" value="Homodimeric domain of signal transducing histidine kinase"/>
    <property type="match status" value="1"/>
</dbReference>
<evidence type="ECO:0000313" key="8">
    <source>
        <dbReference type="EMBL" id="HED30269.1"/>
    </source>
</evidence>
<comment type="caution">
    <text evidence="4">Lacks conserved residue(s) required for the propagation of feature annotation.</text>
</comment>
<dbReference type="GO" id="GO:0000155">
    <property type="term" value="F:phosphorelay sensor kinase activity"/>
    <property type="evidence" value="ECO:0007669"/>
    <property type="project" value="InterPro"/>
</dbReference>
<proteinExistence type="predicted"/>
<dbReference type="InterPro" id="IPR003661">
    <property type="entry name" value="HisK_dim/P_dom"/>
</dbReference>
<evidence type="ECO:0000259" key="6">
    <source>
        <dbReference type="PROSITE" id="PS50109"/>
    </source>
</evidence>
<dbReference type="Pfam" id="PF00072">
    <property type="entry name" value="Response_reg"/>
    <property type="match status" value="2"/>
</dbReference>
<comment type="caution">
    <text evidence="8">The sequence shown here is derived from an EMBL/GenBank/DDBJ whole genome shotgun (WGS) entry which is preliminary data.</text>
</comment>
<dbReference type="Gene3D" id="3.30.565.10">
    <property type="entry name" value="Histidine kinase-like ATPase, C-terminal domain"/>
    <property type="match status" value="1"/>
</dbReference>
<dbReference type="Gene3D" id="1.10.287.130">
    <property type="match status" value="1"/>
</dbReference>
<name>A0A831SNZ5_PROAE</name>
<dbReference type="InterPro" id="IPR001789">
    <property type="entry name" value="Sig_transdc_resp-reg_receiver"/>
</dbReference>
<keyword evidence="5" id="KW-0812">Transmembrane</keyword>
<evidence type="ECO:0000256" key="5">
    <source>
        <dbReference type="SAM" id="Phobius"/>
    </source>
</evidence>
<dbReference type="Pfam" id="PF02518">
    <property type="entry name" value="HATPase_c"/>
    <property type="match status" value="1"/>
</dbReference>
<dbReference type="PROSITE" id="PS50109">
    <property type="entry name" value="HIS_KIN"/>
    <property type="match status" value="1"/>
</dbReference>
<feature type="domain" description="Response regulatory" evidence="7">
    <location>
        <begin position="561"/>
        <end position="679"/>
    </location>
</feature>
<evidence type="ECO:0000256" key="3">
    <source>
        <dbReference type="ARBA" id="ARBA00022553"/>
    </source>
</evidence>
<feature type="transmembrane region" description="Helical" evidence="5">
    <location>
        <begin position="133"/>
        <end position="151"/>
    </location>
</feature>
<dbReference type="Proteomes" id="UP000886335">
    <property type="component" value="Unassembled WGS sequence"/>
</dbReference>
<evidence type="ECO:0000256" key="1">
    <source>
        <dbReference type="ARBA" id="ARBA00000085"/>
    </source>
</evidence>
<accession>A0A831SNZ5</accession>
<dbReference type="EC" id="2.7.13.3" evidence="2"/>
<feature type="domain" description="Response regulatory" evidence="7">
    <location>
        <begin position="427"/>
        <end position="546"/>
    </location>
</feature>
<organism evidence="8">
    <name type="scientific">Prosthecochloris aestuarii</name>
    <dbReference type="NCBI Taxonomy" id="1102"/>
    <lineage>
        <taxon>Bacteria</taxon>
        <taxon>Pseudomonadati</taxon>
        <taxon>Chlorobiota</taxon>
        <taxon>Chlorobiia</taxon>
        <taxon>Chlorobiales</taxon>
        <taxon>Chlorobiaceae</taxon>
        <taxon>Prosthecochloris</taxon>
    </lineage>
</organism>
<dbReference type="SUPFAM" id="SSF55874">
    <property type="entry name" value="ATPase domain of HSP90 chaperone/DNA topoisomerase II/histidine kinase"/>
    <property type="match status" value="1"/>
</dbReference>
<feature type="transmembrane region" description="Helical" evidence="5">
    <location>
        <begin position="27"/>
        <end position="43"/>
    </location>
</feature>
<dbReference type="InterPro" id="IPR005467">
    <property type="entry name" value="His_kinase_dom"/>
</dbReference>
<feature type="modified residue" description="4-aspartylphosphate" evidence="4">
    <location>
        <position position="610"/>
    </location>
</feature>
<feature type="transmembrane region" description="Helical" evidence="5">
    <location>
        <begin position="55"/>
        <end position="75"/>
    </location>
</feature>
<feature type="transmembrane region" description="Helical" evidence="5">
    <location>
        <begin position="104"/>
        <end position="121"/>
    </location>
</feature>
<dbReference type="PANTHER" id="PTHR43547:SF2">
    <property type="entry name" value="HYBRID SIGNAL TRANSDUCTION HISTIDINE KINASE C"/>
    <property type="match status" value="1"/>
</dbReference>
<feature type="domain" description="Histidine kinase" evidence="6">
    <location>
        <begin position="173"/>
        <end position="404"/>
    </location>
</feature>
<dbReference type="SMART" id="SM00448">
    <property type="entry name" value="REC"/>
    <property type="match status" value="2"/>
</dbReference>
<comment type="catalytic activity">
    <reaction evidence="1">
        <text>ATP + protein L-histidine = ADP + protein N-phospho-L-histidine.</text>
        <dbReference type="EC" id="2.7.13.3"/>
    </reaction>
</comment>
<dbReference type="InterPro" id="IPR036097">
    <property type="entry name" value="HisK_dim/P_sf"/>
</dbReference>
<protein>
    <recommendedName>
        <fullName evidence="2">histidine kinase</fullName>
        <ecNumber evidence="2">2.7.13.3</ecNumber>
    </recommendedName>
</protein>
<dbReference type="CDD" id="cd17546">
    <property type="entry name" value="REC_hyHK_CKI1_RcsC-like"/>
    <property type="match status" value="2"/>
</dbReference>
<evidence type="ECO:0000256" key="4">
    <source>
        <dbReference type="PROSITE-ProRule" id="PRU00169"/>
    </source>
</evidence>
<dbReference type="PROSITE" id="PS50110">
    <property type="entry name" value="RESPONSE_REGULATORY"/>
    <property type="match status" value="2"/>
</dbReference>
<dbReference type="InterPro" id="IPR004358">
    <property type="entry name" value="Sig_transdc_His_kin-like_C"/>
</dbReference>
<dbReference type="Gene3D" id="3.40.50.2300">
    <property type="match status" value="2"/>
</dbReference>
<dbReference type="EMBL" id="DSBW01000021">
    <property type="protein sequence ID" value="HED30269.1"/>
    <property type="molecule type" value="Genomic_DNA"/>
</dbReference>
<gene>
    <name evidence="8" type="ORF">ENN50_00965</name>
</gene>
<dbReference type="AlphaFoldDB" id="A0A831SNZ5"/>
<keyword evidence="3 4" id="KW-0597">Phosphoprotein</keyword>
<evidence type="ECO:0000259" key="7">
    <source>
        <dbReference type="PROSITE" id="PS50110"/>
    </source>
</evidence>
<dbReference type="SMART" id="SM00387">
    <property type="entry name" value="HATPase_c"/>
    <property type="match status" value="1"/>
</dbReference>
<dbReference type="InterPro" id="IPR036890">
    <property type="entry name" value="HATPase_C_sf"/>
</dbReference>
<dbReference type="InterPro" id="IPR003594">
    <property type="entry name" value="HATPase_dom"/>
</dbReference>
<keyword evidence="5" id="KW-1133">Transmembrane helix</keyword>
<feature type="transmembrane region" description="Helical" evidence="5">
    <location>
        <begin position="81"/>
        <end position="97"/>
    </location>
</feature>
<dbReference type="PRINTS" id="PR00344">
    <property type="entry name" value="BCTRLSENSOR"/>
</dbReference>
<dbReference type="InterPro" id="IPR011006">
    <property type="entry name" value="CheY-like_superfamily"/>
</dbReference>
<dbReference type="CDD" id="cd00082">
    <property type="entry name" value="HisKA"/>
    <property type="match status" value="1"/>
</dbReference>